<dbReference type="Proteomes" id="UP000193411">
    <property type="component" value="Unassembled WGS sequence"/>
</dbReference>
<dbReference type="GO" id="GO:0031464">
    <property type="term" value="C:Cul4A-RING E3 ubiquitin ligase complex"/>
    <property type="evidence" value="ECO:0007669"/>
    <property type="project" value="TreeGrafter"/>
</dbReference>
<evidence type="ECO:0000256" key="3">
    <source>
        <dbReference type="ARBA" id="ARBA00022763"/>
    </source>
</evidence>
<dbReference type="GO" id="GO:0006283">
    <property type="term" value="P:transcription-coupled nucleotide-excision repair"/>
    <property type="evidence" value="ECO:0007669"/>
    <property type="project" value="InterPro"/>
</dbReference>
<dbReference type="GO" id="GO:0000109">
    <property type="term" value="C:nucleotide-excision repair complex"/>
    <property type="evidence" value="ECO:0007669"/>
    <property type="project" value="TreeGrafter"/>
</dbReference>
<dbReference type="PRINTS" id="PR00320">
    <property type="entry name" value="GPROTEINBRPT"/>
</dbReference>
<evidence type="ECO:0000313" key="7">
    <source>
        <dbReference type="EMBL" id="ORZ33730.1"/>
    </source>
</evidence>
<dbReference type="AlphaFoldDB" id="A0A1Y2HGK2"/>
<organism evidence="7 8">
    <name type="scientific">Catenaria anguillulae PL171</name>
    <dbReference type="NCBI Taxonomy" id="765915"/>
    <lineage>
        <taxon>Eukaryota</taxon>
        <taxon>Fungi</taxon>
        <taxon>Fungi incertae sedis</taxon>
        <taxon>Blastocladiomycota</taxon>
        <taxon>Blastocladiomycetes</taxon>
        <taxon>Blastocladiales</taxon>
        <taxon>Catenariaceae</taxon>
        <taxon>Catenaria</taxon>
    </lineage>
</organism>
<evidence type="ECO:0000313" key="8">
    <source>
        <dbReference type="Proteomes" id="UP000193411"/>
    </source>
</evidence>
<feature type="repeat" description="WD" evidence="5">
    <location>
        <begin position="131"/>
        <end position="173"/>
    </location>
</feature>
<accession>A0A1Y2HGK2</accession>
<reference evidence="7 8" key="1">
    <citation type="submission" date="2016-07" db="EMBL/GenBank/DDBJ databases">
        <title>Pervasive Adenine N6-methylation of Active Genes in Fungi.</title>
        <authorList>
            <consortium name="DOE Joint Genome Institute"/>
            <person name="Mondo S.J."/>
            <person name="Dannebaum R.O."/>
            <person name="Kuo R.C."/>
            <person name="Labutti K."/>
            <person name="Haridas S."/>
            <person name="Kuo A."/>
            <person name="Salamov A."/>
            <person name="Ahrendt S.R."/>
            <person name="Lipzen A."/>
            <person name="Sullivan W."/>
            <person name="Andreopoulos W.B."/>
            <person name="Clum A."/>
            <person name="Lindquist E."/>
            <person name="Daum C."/>
            <person name="Ramamoorthy G.K."/>
            <person name="Gryganskyi A."/>
            <person name="Culley D."/>
            <person name="Magnuson J.K."/>
            <person name="James T.Y."/>
            <person name="O'Malley M.A."/>
            <person name="Stajich J.E."/>
            <person name="Spatafora J.W."/>
            <person name="Visel A."/>
            <person name="Grigoriev I.V."/>
        </authorList>
    </citation>
    <scope>NUCLEOTIDE SEQUENCE [LARGE SCALE GENOMIC DNA]</scope>
    <source>
        <strain evidence="7 8">PL171</strain>
    </source>
</reference>
<dbReference type="SUPFAM" id="SSF50978">
    <property type="entry name" value="WD40 repeat-like"/>
    <property type="match status" value="1"/>
</dbReference>
<keyword evidence="1 5" id="KW-0853">WD repeat</keyword>
<protein>
    <submittedName>
        <fullName evidence="7">WD40-repeat-containing domain protein</fullName>
    </submittedName>
</protein>
<dbReference type="InterPro" id="IPR042238">
    <property type="entry name" value="Rad28/ERCC8/Ckn1/ATCSA-1"/>
</dbReference>
<keyword evidence="4" id="KW-0234">DNA repair</keyword>
<keyword evidence="2" id="KW-0677">Repeat</keyword>
<comment type="caution">
    <text evidence="7">The sequence shown here is derived from an EMBL/GenBank/DDBJ whole genome shotgun (WGS) entry which is preliminary data.</text>
</comment>
<dbReference type="PANTHER" id="PTHR46202">
    <property type="entry name" value="DNA EXCISION REPAIR PROTEIN ERCC-8"/>
    <property type="match status" value="1"/>
</dbReference>
<dbReference type="InterPro" id="IPR020472">
    <property type="entry name" value="WD40_PAC1"/>
</dbReference>
<dbReference type="SMART" id="SM00320">
    <property type="entry name" value="WD40"/>
    <property type="match status" value="4"/>
</dbReference>
<dbReference type="Gene3D" id="2.130.10.10">
    <property type="entry name" value="YVTN repeat-like/Quinoprotein amine dehydrogenase"/>
    <property type="match status" value="1"/>
</dbReference>
<dbReference type="GO" id="GO:0000209">
    <property type="term" value="P:protein polyubiquitination"/>
    <property type="evidence" value="ECO:0007669"/>
    <property type="project" value="TreeGrafter"/>
</dbReference>
<evidence type="ECO:0000256" key="4">
    <source>
        <dbReference type="ARBA" id="ARBA00023204"/>
    </source>
</evidence>
<keyword evidence="3" id="KW-0227">DNA damage</keyword>
<evidence type="ECO:0000256" key="2">
    <source>
        <dbReference type="ARBA" id="ARBA00022737"/>
    </source>
</evidence>
<dbReference type="Pfam" id="PF00400">
    <property type="entry name" value="WD40"/>
    <property type="match status" value="2"/>
</dbReference>
<gene>
    <name evidence="7" type="ORF">BCR44DRAFT_29623</name>
</gene>
<dbReference type="InterPro" id="IPR019775">
    <property type="entry name" value="WD40_repeat_CS"/>
</dbReference>
<evidence type="ECO:0000256" key="6">
    <source>
        <dbReference type="SAM" id="MobiDB-lite"/>
    </source>
</evidence>
<keyword evidence="8" id="KW-1185">Reference proteome</keyword>
<dbReference type="InterPro" id="IPR015943">
    <property type="entry name" value="WD40/YVTN_repeat-like_dom_sf"/>
</dbReference>
<sequence>MPHTTILRSRSLGATHPTRALSHHWHTSQLERLAPSRLYPLRLFHKAACRCLALEHVDDRYLLTSGVDAAIALWDTRPQVDDVSVRGAGGRIRPVASIGSYVEYHCLVITLFPRETSAIGLTLDSGQAIRDVSHSSCVTSLAWYPNDTGMFLTGSLDHSIRVWDTNHLEEAALFDLGSEIHALSVSSSALIAAAAQEPNVRLCDLRSAASVQALRGHTGEVRSVAWFPEHEYMIASGSTDGTLRIWDTRQSRSQLAIMQAGDPSRAGTSQAMLGTPTGIAVAPDGAYAVLMLGTSGRTQMATTRTHHSLPYSSPPALLHTSTHHTSAPGYFVPSNQDVLFLDLFESSTSSSSRRPLAFAPLTSPRPGRLIGASHARTRKVGTGLATVNSLVYSAKRMSLVSADEAGGVVVWDTSAATANAVAAAAAAASGKRRRGSRADGFDDPEEDDQVVVRYAWEVAGQGEQSDVTTTSVKRARMDEWSDDED</sequence>
<dbReference type="InterPro" id="IPR001680">
    <property type="entry name" value="WD40_rpt"/>
</dbReference>
<dbReference type="PANTHER" id="PTHR46202:SF1">
    <property type="entry name" value="DNA EXCISION REPAIR PROTEIN ERCC-8"/>
    <property type="match status" value="1"/>
</dbReference>
<dbReference type="OrthoDB" id="361494at2759"/>
<proteinExistence type="predicted"/>
<dbReference type="EMBL" id="MCFL01000033">
    <property type="protein sequence ID" value="ORZ33730.1"/>
    <property type="molecule type" value="Genomic_DNA"/>
</dbReference>
<feature type="repeat" description="WD" evidence="5">
    <location>
        <begin position="214"/>
        <end position="256"/>
    </location>
</feature>
<evidence type="ECO:0000256" key="1">
    <source>
        <dbReference type="ARBA" id="ARBA00022574"/>
    </source>
</evidence>
<dbReference type="PROSITE" id="PS00678">
    <property type="entry name" value="WD_REPEATS_1"/>
    <property type="match status" value="1"/>
</dbReference>
<feature type="compositionally biased region" description="Polar residues" evidence="6">
    <location>
        <begin position="462"/>
        <end position="472"/>
    </location>
</feature>
<name>A0A1Y2HGK2_9FUNG</name>
<dbReference type="STRING" id="765915.A0A1Y2HGK2"/>
<evidence type="ECO:0000256" key="5">
    <source>
        <dbReference type="PROSITE-ProRule" id="PRU00221"/>
    </source>
</evidence>
<feature type="region of interest" description="Disordered" evidence="6">
    <location>
        <begin position="462"/>
        <end position="485"/>
    </location>
</feature>
<dbReference type="PROSITE" id="PS50082">
    <property type="entry name" value="WD_REPEATS_2"/>
    <property type="match status" value="2"/>
</dbReference>
<dbReference type="InterPro" id="IPR036322">
    <property type="entry name" value="WD40_repeat_dom_sf"/>
</dbReference>
<dbReference type="GO" id="GO:0043161">
    <property type="term" value="P:proteasome-mediated ubiquitin-dependent protein catabolic process"/>
    <property type="evidence" value="ECO:0007669"/>
    <property type="project" value="TreeGrafter"/>
</dbReference>
<dbReference type="PROSITE" id="PS50294">
    <property type="entry name" value="WD_REPEATS_REGION"/>
    <property type="match status" value="2"/>
</dbReference>